<dbReference type="EMBL" id="PDCK01000039">
    <property type="protein sequence ID" value="PRQ60416.1"/>
    <property type="molecule type" value="Genomic_DNA"/>
</dbReference>
<evidence type="ECO:0000256" key="5">
    <source>
        <dbReference type="ARBA" id="ARBA00023242"/>
    </source>
</evidence>
<dbReference type="Gramene" id="PRQ60416">
    <property type="protein sequence ID" value="PRQ60416"/>
    <property type="gene ID" value="RchiOBHm_Chr1g0380951"/>
</dbReference>
<evidence type="ECO:0000313" key="8">
    <source>
        <dbReference type="Proteomes" id="UP000238479"/>
    </source>
</evidence>
<name>A0A2P6SNZ0_ROSCH</name>
<dbReference type="InterPro" id="IPR005508">
    <property type="entry name" value="At2g31720-like"/>
</dbReference>
<dbReference type="STRING" id="74649.A0A2P6SNZ0"/>
<sequence>MKIKKEKGLGLRPKEHVRAPKYNTDPNDLPEELKRKIETLEGIESFEKAKMTMVIEKHLFSTDMAKSANRLSMPLKQIKPESFLDEDEIKFLAIQEDWPVSVISPLLEDEALTFRQWNMKKDNGSVSSSYVLKTRWNEVRRKNGLKLNDVIQVWSFRDVGNNLHFALVLVEKSKDGGSSSEGDRCSLPSSRSTTPPSKNDVDGESTSCDIGQGTEAKEQEMIEGAQINDGSSSGNGRTSTP</sequence>
<comment type="caution">
    <text evidence="7">The sequence shown here is derived from an EMBL/GenBank/DDBJ whole genome shotgun (WGS) entry which is preliminary data.</text>
</comment>
<feature type="region of interest" description="Disordered" evidence="6">
    <location>
        <begin position="1"/>
        <end position="30"/>
    </location>
</feature>
<organism evidence="7 8">
    <name type="scientific">Rosa chinensis</name>
    <name type="common">China rose</name>
    <dbReference type="NCBI Taxonomy" id="74649"/>
    <lineage>
        <taxon>Eukaryota</taxon>
        <taxon>Viridiplantae</taxon>
        <taxon>Streptophyta</taxon>
        <taxon>Embryophyta</taxon>
        <taxon>Tracheophyta</taxon>
        <taxon>Spermatophyta</taxon>
        <taxon>Magnoliopsida</taxon>
        <taxon>eudicotyledons</taxon>
        <taxon>Gunneridae</taxon>
        <taxon>Pentapetalae</taxon>
        <taxon>rosids</taxon>
        <taxon>fabids</taxon>
        <taxon>Rosales</taxon>
        <taxon>Rosaceae</taxon>
        <taxon>Rosoideae</taxon>
        <taxon>Rosoideae incertae sedis</taxon>
        <taxon>Rosa</taxon>
    </lineage>
</organism>
<reference evidence="7 8" key="1">
    <citation type="journal article" date="2018" name="Nat. Genet.">
        <title>The Rosa genome provides new insights in the design of modern roses.</title>
        <authorList>
            <person name="Bendahmane M."/>
        </authorList>
    </citation>
    <scope>NUCLEOTIDE SEQUENCE [LARGE SCALE GENOMIC DNA]</scope>
    <source>
        <strain evidence="8">cv. Old Blush</strain>
    </source>
</reference>
<evidence type="ECO:0000256" key="6">
    <source>
        <dbReference type="SAM" id="MobiDB-lite"/>
    </source>
</evidence>
<feature type="compositionally biased region" description="Polar residues" evidence="6">
    <location>
        <begin position="228"/>
        <end position="241"/>
    </location>
</feature>
<dbReference type="Pfam" id="PF03754">
    <property type="entry name" value="At2g31720-like"/>
    <property type="match status" value="1"/>
</dbReference>
<evidence type="ECO:0000256" key="1">
    <source>
        <dbReference type="ARBA" id="ARBA00004123"/>
    </source>
</evidence>
<feature type="region of interest" description="Disordered" evidence="6">
    <location>
        <begin position="174"/>
        <end position="241"/>
    </location>
</feature>
<feature type="compositionally biased region" description="Low complexity" evidence="6">
    <location>
        <begin position="176"/>
        <end position="197"/>
    </location>
</feature>
<evidence type="ECO:0000256" key="2">
    <source>
        <dbReference type="ARBA" id="ARBA00023015"/>
    </source>
</evidence>
<dbReference type="SUPFAM" id="SSF101936">
    <property type="entry name" value="DNA-binding pseudobarrel domain"/>
    <property type="match status" value="1"/>
</dbReference>
<dbReference type="InterPro" id="IPR015300">
    <property type="entry name" value="DNA-bd_pseudobarrel_sf"/>
</dbReference>
<keyword evidence="8" id="KW-1185">Reference proteome</keyword>
<keyword evidence="3" id="KW-0238">DNA-binding</keyword>
<dbReference type="GO" id="GO:0003677">
    <property type="term" value="F:DNA binding"/>
    <property type="evidence" value="ECO:0007669"/>
    <property type="project" value="UniProtKB-KW"/>
</dbReference>
<keyword evidence="2" id="KW-0805">Transcription regulation</keyword>
<evidence type="ECO:0000256" key="4">
    <source>
        <dbReference type="ARBA" id="ARBA00023163"/>
    </source>
</evidence>
<protein>
    <submittedName>
        <fullName evidence="7">Putative B3 domain-containing protein</fullName>
    </submittedName>
</protein>
<dbReference type="AlphaFoldDB" id="A0A2P6SNZ0"/>
<dbReference type="Gene3D" id="2.40.330.10">
    <property type="entry name" value="DNA-binding pseudobarrel domain"/>
    <property type="match status" value="1"/>
</dbReference>
<accession>A0A2P6SNZ0</accession>
<gene>
    <name evidence="7" type="ORF">RchiOBHm_Chr1g0380951</name>
</gene>
<dbReference type="Proteomes" id="UP000238479">
    <property type="component" value="Chromosome 1"/>
</dbReference>
<dbReference type="PANTHER" id="PTHR31541">
    <property type="entry name" value="B3 DOMAIN PLANT PROTEIN-RELATED"/>
    <property type="match status" value="1"/>
</dbReference>
<keyword evidence="4" id="KW-0804">Transcription</keyword>
<proteinExistence type="predicted"/>
<comment type="subcellular location">
    <subcellularLocation>
        <location evidence="1">Nucleus</location>
    </subcellularLocation>
</comment>
<evidence type="ECO:0000256" key="3">
    <source>
        <dbReference type="ARBA" id="ARBA00023125"/>
    </source>
</evidence>
<feature type="compositionally biased region" description="Basic and acidic residues" evidence="6">
    <location>
        <begin position="1"/>
        <end position="18"/>
    </location>
</feature>
<dbReference type="PANTHER" id="PTHR31541:SF25">
    <property type="entry name" value="GAMMA-GLIADIN B"/>
    <property type="match status" value="1"/>
</dbReference>
<dbReference type="GO" id="GO:0005634">
    <property type="term" value="C:nucleus"/>
    <property type="evidence" value="ECO:0007669"/>
    <property type="project" value="UniProtKB-SubCell"/>
</dbReference>
<keyword evidence="5" id="KW-0539">Nucleus</keyword>
<evidence type="ECO:0000313" key="7">
    <source>
        <dbReference type="EMBL" id="PRQ60416.1"/>
    </source>
</evidence>